<dbReference type="OrthoDB" id="174177at2157"/>
<accession>F7XLD7</accession>
<evidence type="ECO:0000256" key="1">
    <source>
        <dbReference type="SAM" id="Coils"/>
    </source>
</evidence>
<dbReference type="InterPro" id="IPR027417">
    <property type="entry name" value="P-loop_NTPase"/>
</dbReference>
<evidence type="ECO:0000259" key="2">
    <source>
        <dbReference type="Pfam" id="PF25791"/>
    </source>
</evidence>
<dbReference type="InterPro" id="IPR058038">
    <property type="entry name" value="BREX_BrxC_wHTH"/>
</dbReference>
<proteinExistence type="predicted"/>
<dbReference type="AlphaFoldDB" id="F7XLD7"/>
<dbReference type="EMBL" id="CP002101">
    <property type="protein sequence ID" value="AEH60798.1"/>
    <property type="molecule type" value="Genomic_DNA"/>
</dbReference>
<dbReference type="InterPro" id="IPR058037">
    <property type="entry name" value="BREX_BrxC_helical"/>
</dbReference>
<dbReference type="Pfam" id="PF25796">
    <property type="entry name" value="BREX_BrxC_4th"/>
    <property type="match status" value="1"/>
</dbReference>
<keyword evidence="6" id="KW-1185">Reference proteome</keyword>
<protein>
    <recommendedName>
        <fullName evidence="7">BREX system P-loop protein BrxC</fullName>
    </recommendedName>
</protein>
<reference evidence="5" key="1">
    <citation type="submission" date="2010-07" db="EMBL/GenBank/DDBJ databases">
        <title>The complete genome of Methanosalsum zhilinae DSM 4017.</title>
        <authorList>
            <consortium name="US DOE Joint Genome Institute (JGI-PGF)"/>
            <person name="Lucas S."/>
            <person name="Copeland A."/>
            <person name="Lapidus A."/>
            <person name="Glavina del Rio T."/>
            <person name="Dalin E."/>
            <person name="Tice H."/>
            <person name="Bruce D."/>
            <person name="Goodwin L."/>
            <person name="Pitluck S."/>
            <person name="Kyrpides N."/>
            <person name="Mavromatis K."/>
            <person name="Ovchinnikova G."/>
            <person name="Daligault H."/>
            <person name="Detter J.C."/>
            <person name="Han C."/>
            <person name="Tapia R."/>
            <person name="Larimer F."/>
            <person name="Land M."/>
            <person name="Hauser L."/>
            <person name="Markowitz V."/>
            <person name="Cheng J.-F."/>
            <person name="Hugenholtz P."/>
            <person name="Woyke T."/>
            <person name="Wu D."/>
            <person name="Spring S."/>
            <person name="Schueler E."/>
            <person name="Brambilla E."/>
            <person name="Klenk H.-P."/>
            <person name="Eisen J.A."/>
        </authorList>
    </citation>
    <scope>NUCLEOTIDE SEQUENCE</scope>
    <source>
        <strain evidence="5">DSM 4017</strain>
    </source>
</reference>
<dbReference type="SUPFAM" id="SSF52540">
    <property type="entry name" value="P-loop containing nucleoside triphosphate hydrolases"/>
    <property type="match status" value="1"/>
</dbReference>
<evidence type="ECO:0000313" key="5">
    <source>
        <dbReference type="EMBL" id="AEH60798.1"/>
    </source>
</evidence>
<evidence type="ECO:0000313" key="6">
    <source>
        <dbReference type="Proteomes" id="UP000006622"/>
    </source>
</evidence>
<dbReference type="Pfam" id="PF25791">
    <property type="entry name" value="WHD_BREX_BrxC"/>
    <property type="match status" value="1"/>
</dbReference>
<dbReference type="InterPro" id="IPR047679">
    <property type="entry name" value="BREX_BrxC"/>
</dbReference>
<feature type="domain" description="Probable ATP-binding protein BrxC 4th six-stranded beta-sheet" evidence="4">
    <location>
        <begin position="565"/>
        <end position="737"/>
    </location>
</feature>
<dbReference type="Pfam" id="PF25792">
    <property type="entry name" value="BREX_BrxC_helical"/>
    <property type="match status" value="1"/>
</dbReference>
<feature type="coiled-coil region" evidence="1">
    <location>
        <begin position="514"/>
        <end position="564"/>
    </location>
</feature>
<gene>
    <name evidence="5" type="ordered locus">Mzhil_0936</name>
</gene>
<dbReference type="KEGG" id="mzh:Mzhil_0936"/>
<evidence type="ECO:0000259" key="4">
    <source>
        <dbReference type="Pfam" id="PF25796"/>
    </source>
</evidence>
<organism evidence="5 6">
    <name type="scientific">Methanosalsum zhilinae (strain DSM 4017 / NBRC 107636 / OCM 62 / WeN5)</name>
    <name type="common">Methanohalophilus zhilinae</name>
    <dbReference type="NCBI Taxonomy" id="679901"/>
    <lineage>
        <taxon>Archaea</taxon>
        <taxon>Methanobacteriati</taxon>
        <taxon>Methanobacteriota</taxon>
        <taxon>Stenosarchaea group</taxon>
        <taxon>Methanomicrobia</taxon>
        <taxon>Methanosarcinales</taxon>
        <taxon>Methanosarcinaceae</taxon>
        <taxon>Methanosalsum</taxon>
    </lineage>
</organism>
<dbReference type="HOGENOM" id="CLU_007924_0_0_2"/>
<dbReference type="Proteomes" id="UP000006622">
    <property type="component" value="Chromosome"/>
</dbReference>
<dbReference type="STRING" id="679901.Mzhil_0936"/>
<dbReference type="NCBIfam" id="NF033441">
    <property type="entry name" value="BREX_BrxC"/>
    <property type="match status" value="1"/>
</dbReference>
<feature type="coiled-coil region" evidence="1">
    <location>
        <begin position="677"/>
        <end position="704"/>
    </location>
</feature>
<feature type="domain" description="Probable ATP-binding protein BrxC alpha-helical" evidence="3">
    <location>
        <begin position="878"/>
        <end position="1000"/>
    </location>
</feature>
<evidence type="ECO:0008006" key="7">
    <source>
        <dbReference type="Google" id="ProtNLM"/>
    </source>
</evidence>
<name>F7XLD7_METZD</name>
<dbReference type="RefSeq" id="WP_013898237.1">
    <property type="nucleotide sequence ID" value="NC_015676.1"/>
</dbReference>
<keyword evidence="1" id="KW-0175">Coiled coil</keyword>
<sequence>MINDIMIKDLFEKDIKRDIKGVIKVDQYDEDVVYTELDEYVITRETSKHLDIFFQRYYDAMLTPTDKIGVWVSGFFGSGKSHFIKMLSYLLENRNVKGKNALDFFQEKVEDPSIYSNIENSVNFGTKDVILFNIDSKANTIHADPEPIVNILMRAFNEKRGFYGDVFWIADLEEDLTEKGLYEQFKLEFQKIAGDSWEERRDSYAFEQDAIIDALVACDYQSRESLNTLFKNDGETYHLDVEKFAKKVEKYCESQGDDHQVIFLIDEIGQYIGENSKMMLNLQTIVEELGTKLAGKAWLVVTAQADIDTITEDRVKGYDFSKIQGRFDTRLSLSSANVDEVIKKRILAKKQEYNETLAAFYAEKRYELKNLMSFSKDCAEMKLYKGEEDFINVYPYVPYQFFVLQKVFERIRNSGFTGKHLAKGERSMLNAFKEATEKYAEENMGTLIPFYSFYDTVESFLDPIIKSTITQAQDNAELEEFDNQILKLLFLIRNVKEVVPNLDNLVVLSVSSVNEDKLELKRKVDESLKRLEKQTLISKSGNSYHFLTNEEQEINKEIKNTEVENYRVLDTIYTYIFGDSSEVCPARYKEYKFNRAVDEKYKSAGNADLTVKFLTPLSDELYHKSDQQSLSGDMLSNVDSKDTLLFAFPQDSKVVDLVRSHLKIEKYLRQNSSNSNIAEINEILRSKEVEKEKLIDEAKRAVLESAKNSRVFVDGKEVNSIEKKNPKERIKDGLDELSRNVYSKASYVTYNYDSDKDVLRVLRADDLERFGVGMSDTNKNALAELRDYIKIRQQKNDVLVLKDIKERFSSKPYGWKDMTISGLVATLFANEEIKLSYQKTPLILKSENADEIARYLTKKEDADRIVVKIREKSNKETIKAVKDVLNDVFDKTAIPEKENDLFEYTKQVFSEKRDDAEKFAGRYQEVEAYPGREEIKAYSEFLKEINKINDPSDFLQAVADKKDELIELYEEAKPAISFFESQMVDIFRNMHRKADIYERNLQFLDADIQRNVQTVQEILEMDKPYSRIKELPQLGGKIDKGLQQSLSNLKEESYEKLDKRKNEVAKDIDSYRILEENFKNHILQRFDNRKGKIAACEECVYAKTLNDSIDDLYEDVSGEISKKVQFIRETKDDEDGEEPVRVKPTKVVKASEFTSQKKIETEEDLEEYLDNIRQKMKKLLEENKIEVI</sequence>
<dbReference type="InterPro" id="IPR058036">
    <property type="entry name" value="BREX_BrxC_4th"/>
</dbReference>
<feature type="domain" description="Probable ATP-binding protein BrxC winged helix-turn-helix" evidence="2">
    <location>
        <begin position="744"/>
        <end position="871"/>
    </location>
</feature>
<evidence type="ECO:0000259" key="3">
    <source>
        <dbReference type="Pfam" id="PF25792"/>
    </source>
</evidence>
<dbReference type="GeneID" id="10822558"/>